<protein>
    <submittedName>
        <fullName evidence="11">Na+:H+ antiporter, NhaC family</fullName>
    </submittedName>
</protein>
<dbReference type="InterPro" id="IPR052180">
    <property type="entry name" value="NhaC_Na-H+_Antiporter"/>
</dbReference>
<evidence type="ECO:0000256" key="2">
    <source>
        <dbReference type="ARBA" id="ARBA00022448"/>
    </source>
</evidence>
<dbReference type="GO" id="GO:0005886">
    <property type="term" value="C:plasma membrane"/>
    <property type="evidence" value="ECO:0007669"/>
    <property type="project" value="UniProtKB-SubCell"/>
</dbReference>
<feature type="transmembrane region" description="Helical" evidence="9">
    <location>
        <begin position="399"/>
        <end position="420"/>
    </location>
</feature>
<feature type="transmembrane region" description="Helical" evidence="9">
    <location>
        <begin position="192"/>
        <end position="215"/>
    </location>
</feature>
<feature type="transmembrane region" description="Helical" evidence="9">
    <location>
        <begin position="70"/>
        <end position="89"/>
    </location>
</feature>
<evidence type="ECO:0000256" key="4">
    <source>
        <dbReference type="ARBA" id="ARBA00022475"/>
    </source>
</evidence>
<name>A0A1N6XNG9_9FIRM</name>
<keyword evidence="3" id="KW-0050">Antiport</keyword>
<dbReference type="NCBIfam" id="TIGR00931">
    <property type="entry name" value="antiport_nhaC"/>
    <property type="match status" value="1"/>
</dbReference>
<reference evidence="12" key="1">
    <citation type="submission" date="2017-01" db="EMBL/GenBank/DDBJ databases">
        <authorList>
            <person name="Varghese N."/>
            <person name="Submissions S."/>
        </authorList>
    </citation>
    <scope>NUCLEOTIDE SEQUENCE [LARGE SCALE GENOMIC DNA]</scope>
    <source>
        <strain evidence="12">ATCC 700103</strain>
    </source>
</reference>
<feature type="transmembrane region" description="Helical" evidence="9">
    <location>
        <begin position="266"/>
        <end position="289"/>
    </location>
</feature>
<dbReference type="OrthoDB" id="9762978at2"/>
<evidence type="ECO:0000256" key="3">
    <source>
        <dbReference type="ARBA" id="ARBA00022449"/>
    </source>
</evidence>
<dbReference type="GO" id="GO:0015297">
    <property type="term" value="F:antiporter activity"/>
    <property type="evidence" value="ECO:0007669"/>
    <property type="project" value="UniProtKB-KW"/>
</dbReference>
<dbReference type="Proteomes" id="UP000185669">
    <property type="component" value="Unassembled WGS sequence"/>
</dbReference>
<feature type="transmembrane region" description="Helical" evidence="9">
    <location>
        <begin position="12"/>
        <end position="33"/>
    </location>
</feature>
<evidence type="ECO:0000256" key="7">
    <source>
        <dbReference type="ARBA" id="ARBA00023136"/>
    </source>
</evidence>
<dbReference type="AlphaFoldDB" id="A0A1N6XNG9"/>
<proteinExistence type="inferred from homology"/>
<gene>
    <name evidence="11" type="ORF">SAMN05421834_1129</name>
</gene>
<keyword evidence="12" id="KW-1185">Reference proteome</keyword>
<keyword evidence="4" id="KW-1003">Cell membrane</keyword>
<comment type="subcellular location">
    <subcellularLocation>
        <location evidence="1">Cell membrane</location>
        <topology evidence="1">Multi-pass membrane protein</topology>
    </subcellularLocation>
</comment>
<evidence type="ECO:0000259" key="10">
    <source>
        <dbReference type="Pfam" id="PF03553"/>
    </source>
</evidence>
<dbReference type="PANTHER" id="PTHR33451:SF3">
    <property type="entry name" value="MALATE-2H(+)_NA(+)-LACTATE ANTIPORTER"/>
    <property type="match status" value="1"/>
</dbReference>
<feature type="domain" description="Na+/H+ antiporter NhaC-like C-terminal" evidence="10">
    <location>
        <begin position="160"/>
        <end position="451"/>
    </location>
</feature>
<organism evidence="11 12">
    <name type="scientific">Halanaerobium kushneri</name>
    <dbReference type="NCBI Taxonomy" id="56779"/>
    <lineage>
        <taxon>Bacteria</taxon>
        <taxon>Bacillati</taxon>
        <taxon>Bacillota</taxon>
        <taxon>Clostridia</taxon>
        <taxon>Halanaerobiales</taxon>
        <taxon>Halanaerobiaceae</taxon>
        <taxon>Halanaerobium</taxon>
    </lineage>
</organism>
<evidence type="ECO:0000256" key="9">
    <source>
        <dbReference type="SAM" id="Phobius"/>
    </source>
</evidence>
<keyword evidence="2" id="KW-0813">Transport</keyword>
<dbReference type="EMBL" id="FTNC01000012">
    <property type="protein sequence ID" value="SIR03872.1"/>
    <property type="molecule type" value="Genomic_DNA"/>
</dbReference>
<feature type="transmembrane region" description="Helical" evidence="9">
    <location>
        <begin position="309"/>
        <end position="330"/>
    </location>
</feature>
<dbReference type="RefSeq" id="WP_076545183.1">
    <property type="nucleotide sequence ID" value="NZ_FTNC01000012.1"/>
</dbReference>
<feature type="transmembrane region" description="Helical" evidence="9">
    <location>
        <begin position="432"/>
        <end position="455"/>
    </location>
</feature>
<evidence type="ECO:0000256" key="5">
    <source>
        <dbReference type="ARBA" id="ARBA00022692"/>
    </source>
</evidence>
<evidence type="ECO:0000256" key="6">
    <source>
        <dbReference type="ARBA" id="ARBA00022989"/>
    </source>
</evidence>
<evidence type="ECO:0000313" key="11">
    <source>
        <dbReference type="EMBL" id="SIR03872.1"/>
    </source>
</evidence>
<accession>A0A1N6XNG9</accession>
<dbReference type="PANTHER" id="PTHR33451">
    <property type="entry name" value="MALATE-2H(+)/NA(+)-LACTATE ANTIPORTER"/>
    <property type="match status" value="1"/>
</dbReference>
<comment type="similarity">
    <text evidence="8">Belongs to the NhaC Na(+)/H(+) (TC 2.A.35) antiporter family.</text>
</comment>
<keyword evidence="5 9" id="KW-0812">Transmembrane</keyword>
<dbReference type="Pfam" id="PF03553">
    <property type="entry name" value="Na_H_antiporter"/>
    <property type="match status" value="1"/>
</dbReference>
<evidence type="ECO:0000256" key="1">
    <source>
        <dbReference type="ARBA" id="ARBA00004651"/>
    </source>
</evidence>
<dbReference type="InterPro" id="IPR004770">
    <property type="entry name" value="Na/H_antiport_NhaC"/>
</dbReference>
<sequence length="459" mass="48505">MNKAKRKKPDSKIAVIILLSVIAVILISIRTALVLETALVLGTMTAALAGLYLGLSWNEIENGMINGIKNALGASLILIIIGMVIGSWILSGTIQTMVYYGLELLSPGIFLPAAFLLAAITSILIGSSFGTIATMGIVLLGVAEGLGVPKAITVGAIVSGAMLGDKISPMSDSTNLTAAMSSTGLFEHIKSMLYVSAPAALISLSLYAFIGTSYLENGANLTNINQILNSLSQNFNISLWTLIPPALMLLLSLFKVPAIASLSISFLTASLFAILTQGASFAEILHAAASGYQADTGMELLDSLLTQGGINNMMSTVAIIMAGTAMGGILEKAKILESILDSLLNFIKKPRDLILISLTSAYIMLLATGEMFVSIVIPGRTLAPAYQEMKVNNNVLSRTLETASTLGCAILPWGVVSVYIQNVMDIGFSYIPYTFLSFLAPIIAVFYAFSGNFIFQSEE</sequence>
<dbReference type="InterPro" id="IPR018461">
    <property type="entry name" value="Na/H_Antiport_NhaC-like_C"/>
</dbReference>
<feature type="transmembrane region" description="Helical" evidence="9">
    <location>
        <begin position="235"/>
        <end position="254"/>
    </location>
</feature>
<evidence type="ECO:0000256" key="8">
    <source>
        <dbReference type="ARBA" id="ARBA00038435"/>
    </source>
</evidence>
<keyword evidence="6 9" id="KW-1133">Transmembrane helix</keyword>
<evidence type="ECO:0000313" key="12">
    <source>
        <dbReference type="Proteomes" id="UP000185669"/>
    </source>
</evidence>
<feature type="transmembrane region" description="Helical" evidence="9">
    <location>
        <begin position="109"/>
        <end position="142"/>
    </location>
</feature>
<keyword evidence="7 9" id="KW-0472">Membrane</keyword>
<feature type="transmembrane region" description="Helical" evidence="9">
    <location>
        <begin position="353"/>
        <end position="379"/>
    </location>
</feature>
<feature type="transmembrane region" description="Helical" evidence="9">
    <location>
        <begin position="39"/>
        <end position="58"/>
    </location>
</feature>